<comment type="caution">
    <text evidence="1">The sequence shown here is derived from an EMBL/GenBank/DDBJ whole genome shotgun (WGS) entry which is preliminary data.</text>
</comment>
<name>A0A4V1M372_TREME</name>
<evidence type="ECO:0000313" key="1">
    <source>
        <dbReference type="EMBL" id="RXK35860.1"/>
    </source>
</evidence>
<protein>
    <submittedName>
        <fullName evidence="1">Uncharacterized protein</fullName>
    </submittedName>
</protein>
<dbReference type="Proteomes" id="UP000289152">
    <property type="component" value="Unassembled WGS sequence"/>
</dbReference>
<accession>A0A4V1M372</accession>
<dbReference type="InParanoid" id="A0A4V1M372"/>
<keyword evidence="2" id="KW-1185">Reference proteome</keyword>
<dbReference type="VEuPathDB" id="FungiDB:TREMEDRAFT_63259"/>
<organism evidence="1 2">
    <name type="scientific">Tremella mesenterica</name>
    <name type="common">Jelly fungus</name>
    <dbReference type="NCBI Taxonomy" id="5217"/>
    <lineage>
        <taxon>Eukaryota</taxon>
        <taxon>Fungi</taxon>
        <taxon>Dikarya</taxon>
        <taxon>Basidiomycota</taxon>
        <taxon>Agaricomycotina</taxon>
        <taxon>Tremellomycetes</taxon>
        <taxon>Tremellales</taxon>
        <taxon>Tremellaceae</taxon>
        <taxon>Tremella</taxon>
    </lineage>
</organism>
<proteinExistence type="predicted"/>
<dbReference type="EMBL" id="SDIL01000118">
    <property type="protein sequence ID" value="RXK35860.1"/>
    <property type="molecule type" value="Genomic_DNA"/>
</dbReference>
<gene>
    <name evidence="1" type="ORF">M231_06866</name>
</gene>
<sequence length="210" mass="22945">MSENDLVDASSVESEDSDFEDMVSGITFQGKTLVVTKRWEQMVHIDSGRIMTAWGQSTTPAGTCDDRQLSEGYTPALDGALLSSPILAGQMASLGKEAQMRIDPSLTETSPCVCAETPQSEKLLVDAAELGPGSKWLVGLHFLPSDKYSNKAAVAMTVMAWPPRLKRRPDVDVCGIAEPLVDWTIDPFETVQLVDPSDKWEEIRRVSLSN</sequence>
<evidence type="ECO:0000313" key="2">
    <source>
        <dbReference type="Proteomes" id="UP000289152"/>
    </source>
</evidence>
<reference evidence="1 2" key="1">
    <citation type="submission" date="2016-06" db="EMBL/GenBank/DDBJ databases">
        <title>Evolution of pathogenesis and genome organization in the Tremellales.</title>
        <authorList>
            <person name="Cuomo C."/>
            <person name="Litvintseva A."/>
            <person name="Heitman J."/>
            <person name="Chen Y."/>
            <person name="Sun S."/>
            <person name="Springer D."/>
            <person name="Dromer F."/>
            <person name="Young S."/>
            <person name="Zeng Q."/>
            <person name="Chapman S."/>
            <person name="Gujja S."/>
            <person name="Saif S."/>
            <person name="Birren B."/>
        </authorList>
    </citation>
    <scope>NUCLEOTIDE SEQUENCE [LARGE SCALE GENOMIC DNA]</scope>
    <source>
        <strain evidence="1 2">ATCC 28783</strain>
    </source>
</reference>
<dbReference type="AlphaFoldDB" id="A0A4V1M372"/>